<accession>A0A6F9EC97</accession>
<dbReference type="GO" id="GO:0017168">
    <property type="term" value="F:5-oxoprolinase (ATP-hydrolyzing) activity"/>
    <property type="evidence" value="ECO:0007669"/>
    <property type="project" value="TreeGrafter"/>
</dbReference>
<evidence type="ECO:0000259" key="2">
    <source>
        <dbReference type="Pfam" id="PF05378"/>
    </source>
</evidence>
<reference evidence="4 5" key="1">
    <citation type="submission" date="2020-04" db="EMBL/GenBank/DDBJ databases">
        <authorList>
            <person name="Hogendoorn C."/>
        </authorList>
    </citation>
    <scope>NUCLEOTIDE SEQUENCE [LARGE SCALE GENOMIC DNA]</scope>
    <source>
        <strain evidence="4">COOX1</strain>
    </source>
</reference>
<name>A0A6F9EC97_9BACL</name>
<dbReference type="InterPro" id="IPR043129">
    <property type="entry name" value="ATPase_NBD"/>
</dbReference>
<dbReference type="GO" id="GO:0005829">
    <property type="term" value="C:cytosol"/>
    <property type="evidence" value="ECO:0007669"/>
    <property type="project" value="TreeGrafter"/>
</dbReference>
<proteinExistence type="predicted"/>
<evidence type="ECO:0000313" key="4">
    <source>
        <dbReference type="EMBL" id="CAB3394106.1"/>
    </source>
</evidence>
<evidence type="ECO:0000313" key="5">
    <source>
        <dbReference type="Proteomes" id="UP000502196"/>
    </source>
</evidence>
<dbReference type="InterPro" id="IPR002821">
    <property type="entry name" value="Hydantoinase_A"/>
</dbReference>
<dbReference type="Pfam" id="PF01968">
    <property type="entry name" value="Hydantoinase_A"/>
    <property type="match status" value="1"/>
</dbReference>
<dbReference type="Pfam" id="PF19278">
    <property type="entry name" value="Hydant_A_C"/>
    <property type="match status" value="1"/>
</dbReference>
<dbReference type="PANTHER" id="PTHR11365">
    <property type="entry name" value="5-OXOPROLINASE RELATED"/>
    <property type="match status" value="1"/>
</dbReference>
<evidence type="ECO:0000259" key="3">
    <source>
        <dbReference type="Pfam" id="PF19278"/>
    </source>
</evidence>
<feature type="domain" description="Acetophenone carboxylase-like C-terminal" evidence="3">
    <location>
        <begin position="571"/>
        <end position="748"/>
    </location>
</feature>
<dbReference type="AlphaFoldDB" id="A0A6F9EC97"/>
<dbReference type="InterPro" id="IPR049517">
    <property type="entry name" value="ACX-like_C"/>
</dbReference>
<protein>
    <submittedName>
        <fullName evidence="4">Hydantoinase/oxoprolinase</fullName>
    </submittedName>
</protein>
<dbReference type="InterPro" id="IPR045079">
    <property type="entry name" value="Oxoprolinase-like"/>
</dbReference>
<dbReference type="PANTHER" id="PTHR11365:SF23">
    <property type="entry name" value="HYPOTHETICAL 5-OXOPROLINASE (EUROFUNG)-RELATED"/>
    <property type="match status" value="1"/>
</dbReference>
<feature type="domain" description="Hydantoinase A/oxoprolinase" evidence="1">
    <location>
        <begin position="223"/>
        <end position="505"/>
    </location>
</feature>
<dbReference type="RefSeq" id="WP_170085886.1">
    <property type="nucleotide sequence ID" value="NZ_CP047972.1"/>
</dbReference>
<gene>
    <name evidence="4" type="ORF">COOX1_2248</name>
</gene>
<dbReference type="EMBL" id="LR792683">
    <property type="protein sequence ID" value="CAB3394106.1"/>
    <property type="molecule type" value="Genomic_DNA"/>
</dbReference>
<evidence type="ECO:0000259" key="1">
    <source>
        <dbReference type="Pfam" id="PF01968"/>
    </source>
</evidence>
<organism evidence="4 5">
    <name type="scientific">Kyrpidia spormannii</name>
    <dbReference type="NCBI Taxonomy" id="2055160"/>
    <lineage>
        <taxon>Bacteria</taxon>
        <taxon>Bacillati</taxon>
        <taxon>Bacillota</taxon>
        <taxon>Bacilli</taxon>
        <taxon>Bacillales</taxon>
        <taxon>Alicyclobacillaceae</taxon>
        <taxon>Kyrpidia</taxon>
    </lineage>
</organism>
<sequence>MTQRQTRILAIDTGGTMTDTILIDTNGQFVVGKAQTTPDAVSKGIMESLKDAAGQWDINLQEAVSGLELVVYTGTLMLNRVVSRTGMAPLGVLTSSGFEDTLRFGRARQSWHHLSLSERLHAVSHFHPDPLVSRDFIKGVRERVLPTGQVMIPLYEEDVREATLDLLDRGARAIIICYLNSFVNPSHEIRTAEIVSDMLKERGMQIPVFLSHRVHPILGEAGRLNAVVIQVYAAEPSRDQLRDLEGTFRDQGSHAGVRLLTNYGTTVSTAYDQLIHTVNSGPTGGIIGAQFLGSVYGLKYLIATDVGGTTFDVGAVINGQIVLRDSGIIDQFWVNTPMVAVDSIGSGTGSFVRVDPVTQRVRLGPDSAGYRVGVCWPEGGVDTVTVNDANLILGYLNPDNFLGGQVKLDRERATRLFKEQIADRLGIDVFEAAWGVHNLANLTLKLHLQQVMLGMGFGPEVFHLVGYGGEGPLHAIGYTHGLDLAGVMIPTWAPGFSAFGAACGEYGVRQEISTDIFVPPPAGVDPTGIALQIMRGAYDTLPPDVKGSVDEQLAQGLRLEAAMRGVLNQVALDQLSRAWSSLKGQIELEASREGLDPTRLRYVFGARMRYAGMLDDLEVQTGAPEIKPETLSELAEQFEVSFDKVYARAARSTEFGYQITRAVVTGYYESVRPTVPEESLDGETPAQGCRKDHRPIFWNGTWHESDVYEMDRVRAGNVLTGPCLVESPATTILVPPEYRLYMDCRRVFWVVRPGEDVAMYKGR</sequence>
<dbReference type="Proteomes" id="UP000502196">
    <property type="component" value="Chromosome"/>
</dbReference>
<feature type="domain" description="Hydantoinase/oxoprolinase N-terminal" evidence="2">
    <location>
        <begin position="9"/>
        <end position="198"/>
    </location>
</feature>
<dbReference type="InterPro" id="IPR008040">
    <property type="entry name" value="Hydant_A_N"/>
</dbReference>
<dbReference type="Pfam" id="PF05378">
    <property type="entry name" value="Hydant_A_N"/>
    <property type="match status" value="1"/>
</dbReference>
<dbReference type="SUPFAM" id="SSF53067">
    <property type="entry name" value="Actin-like ATPase domain"/>
    <property type="match status" value="1"/>
</dbReference>
<dbReference type="GO" id="GO:0006749">
    <property type="term" value="P:glutathione metabolic process"/>
    <property type="evidence" value="ECO:0007669"/>
    <property type="project" value="TreeGrafter"/>
</dbReference>